<proteinExistence type="predicted"/>
<gene>
    <name evidence="2" type="ORF">I7X12_02110</name>
</gene>
<name>A0A7T3FZE5_9EURY</name>
<keyword evidence="1" id="KW-1133">Transmembrane helix</keyword>
<dbReference type="RefSeq" id="WP_198062241.1">
    <property type="nucleotide sequence ID" value="NZ_CP065856.1"/>
</dbReference>
<dbReference type="AlphaFoldDB" id="A0A7T3FZE5"/>
<evidence type="ECO:0000256" key="1">
    <source>
        <dbReference type="SAM" id="Phobius"/>
    </source>
</evidence>
<keyword evidence="3" id="KW-1185">Reference proteome</keyword>
<dbReference type="GeneID" id="60587249"/>
<reference evidence="2 3" key="1">
    <citation type="submission" date="2020-12" db="EMBL/GenBank/DDBJ databases">
        <title>Halosimplex halophilum sp. nov. and Halosimplex salinum sp. nov., two new members of the genus Halosimplex.</title>
        <authorList>
            <person name="Cui H.L."/>
        </authorList>
    </citation>
    <scope>NUCLEOTIDE SEQUENCE [LARGE SCALE GENOMIC DNA]</scope>
    <source>
        <strain evidence="2 3">YGH94</strain>
    </source>
</reference>
<sequence>MATRSEAGGVGVGDPRGLLVGDDRRRMAGALVLALALFAASAAVDYLALQALVGGRPDLHLAAELAHVFALGSPAGYLLVIGIAAGHAALNRGYLPTLVLASALRFGDAVFYVADARVLQEETVELGDATVAAGFRPFFVTSHPPEVLIYPTIGFALGLLVRRLRRECDGNA</sequence>
<evidence type="ECO:0000313" key="2">
    <source>
        <dbReference type="EMBL" id="QPV63452.1"/>
    </source>
</evidence>
<dbReference type="OrthoDB" id="378288at2157"/>
<evidence type="ECO:0000313" key="3">
    <source>
        <dbReference type="Proteomes" id="UP000595001"/>
    </source>
</evidence>
<keyword evidence="1" id="KW-0812">Transmembrane</keyword>
<dbReference type="Proteomes" id="UP000595001">
    <property type="component" value="Chromosome"/>
</dbReference>
<feature type="transmembrane region" description="Helical" evidence="1">
    <location>
        <begin position="65"/>
        <end position="86"/>
    </location>
</feature>
<keyword evidence="1" id="KW-0472">Membrane</keyword>
<dbReference type="KEGG" id="hlt:I7X12_02110"/>
<organism evidence="2 3">
    <name type="scientific">Halosimplex litoreum</name>
    <dbReference type="NCBI Taxonomy" id="1198301"/>
    <lineage>
        <taxon>Archaea</taxon>
        <taxon>Methanobacteriati</taxon>
        <taxon>Methanobacteriota</taxon>
        <taxon>Stenosarchaea group</taxon>
        <taxon>Halobacteria</taxon>
        <taxon>Halobacteriales</taxon>
        <taxon>Haloarculaceae</taxon>
        <taxon>Halosimplex</taxon>
    </lineage>
</organism>
<feature type="transmembrane region" description="Helical" evidence="1">
    <location>
        <begin position="30"/>
        <end position="53"/>
    </location>
</feature>
<dbReference type="EMBL" id="CP065856">
    <property type="protein sequence ID" value="QPV63452.1"/>
    <property type="molecule type" value="Genomic_DNA"/>
</dbReference>
<accession>A0A7T3FZE5</accession>
<protein>
    <submittedName>
        <fullName evidence="2">Uncharacterized protein</fullName>
    </submittedName>
</protein>